<evidence type="ECO:0000313" key="10">
    <source>
        <dbReference type="EMBL" id="CAB4552315.1"/>
    </source>
</evidence>
<keyword evidence="6" id="KW-0862">Zinc</keyword>
<dbReference type="GO" id="GO:0016787">
    <property type="term" value="F:hydrolase activity"/>
    <property type="evidence" value="ECO:0007669"/>
    <property type="project" value="UniProtKB-KW"/>
</dbReference>
<comment type="similarity">
    <text evidence="2">Belongs to the purine nucleoside phosphorylase YfiH/LACC1 family.</text>
</comment>
<dbReference type="InterPro" id="IPR003730">
    <property type="entry name" value="Cu_polyphenol_OxRdtase"/>
</dbReference>
<keyword evidence="3" id="KW-0808">Transferase</keyword>
<dbReference type="PANTHER" id="PTHR30616:SF2">
    <property type="entry name" value="PURINE NUCLEOSIDE PHOSPHORYLASE LACC1"/>
    <property type="match status" value="1"/>
</dbReference>
<reference evidence="10" key="1">
    <citation type="submission" date="2020-05" db="EMBL/GenBank/DDBJ databases">
        <authorList>
            <person name="Chiriac C."/>
            <person name="Salcher M."/>
            <person name="Ghai R."/>
            <person name="Kavagutti S V."/>
        </authorList>
    </citation>
    <scope>NUCLEOTIDE SEQUENCE</scope>
</reference>
<sequence>MLEVAAMDGSENSGDSRCLTATSVFTNASDGDFAVPPQGTAPLDAADERSLALRRSSIVDMPWTWLRQVHGGRVVVVDKPGQFAGVEADAAVTASANAVVSVQTADCAGVLFAGFAQQKQSDGKLVDQVVAVGAAHAGWRGVAAEILQTTVAELEALGAQRVIWALGPCISPAAYEFGESELQSLVDRYGESLRGYTDTGAPALDLRAAVSAALSETSALQRNAERIPCTATEPGYFSWRARRDTARQVAAIWMSAPSSSPAAGMWL</sequence>
<dbReference type="InterPro" id="IPR011324">
    <property type="entry name" value="Cytotoxic_necrot_fac-like_cat"/>
</dbReference>
<dbReference type="AlphaFoldDB" id="A0A6J6CMI1"/>
<organism evidence="10">
    <name type="scientific">freshwater metagenome</name>
    <dbReference type="NCBI Taxonomy" id="449393"/>
    <lineage>
        <taxon>unclassified sequences</taxon>
        <taxon>metagenomes</taxon>
        <taxon>ecological metagenomes</taxon>
    </lineage>
</organism>
<evidence type="ECO:0000256" key="7">
    <source>
        <dbReference type="ARBA" id="ARBA00047989"/>
    </source>
</evidence>
<dbReference type="Gene3D" id="3.60.140.10">
    <property type="entry name" value="CNF1/YfiH-like putative cysteine hydrolases"/>
    <property type="match status" value="1"/>
</dbReference>
<dbReference type="InterPro" id="IPR038371">
    <property type="entry name" value="Cu_polyphenol_OxRdtase_sf"/>
</dbReference>
<comment type="catalytic activity">
    <reaction evidence="8">
        <text>adenosine + phosphate = alpha-D-ribose 1-phosphate + adenine</text>
        <dbReference type="Rhea" id="RHEA:27642"/>
        <dbReference type="ChEBI" id="CHEBI:16335"/>
        <dbReference type="ChEBI" id="CHEBI:16708"/>
        <dbReference type="ChEBI" id="CHEBI:43474"/>
        <dbReference type="ChEBI" id="CHEBI:57720"/>
        <dbReference type="EC" id="2.4.2.1"/>
    </reaction>
    <physiologicalReaction direction="left-to-right" evidence="8">
        <dbReference type="Rhea" id="RHEA:27643"/>
    </physiologicalReaction>
</comment>
<keyword evidence="5" id="KW-0378">Hydrolase</keyword>
<comment type="catalytic activity">
    <reaction evidence="7">
        <text>adenosine + H2O + H(+) = inosine + NH4(+)</text>
        <dbReference type="Rhea" id="RHEA:24408"/>
        <dbReference type="ChEBI" id="CHEBI:15377"/>
        <dbReference type="ChEBI" id="CHEBI:15378"/>
        <dbReference type="ChEBI" id="CHEBI:16335"/>
        <dbReference type="ChEBI" id="CHEBI:17596"/>
        <dbReference type="ChEBI" id="CHEBI:28938"/>
        <dbReference type="EC" id="3.5.4.4"/>
    </reaction>
    <physiologicalReaction direction="left-to-right" evidence="7">
        <dbReference type="Rhea" id="RHEA:24409"/>
    </physiologicalReaction>
</comment>
<dbReference type="PANTHER" id="PTHR30616">
    <property type="entry name" value="UNCHARACTERIZED PROTEIN YFIH"/>
    <property type="match status" value="1"/>
</dbReference>
<evidence type="ECO:0000256" key="1">
    <source>
        <dbReference type="ARBA" id="ARBA00000553"/>
    </source>
</evidence>
<evidence type="ECO:0000256" key="8">
    <source>
        <dbReference type="ARBA" id="ARBA00048968"/>
    </source>
</evidence>
<comment type="catalytic activity">
    <reaction evidence="9">
        <text>S-methyl-5'-thioadenosine + phosphate = 5-(methylsulfanyl)-alpha-D-ribose 1-phosphate + adenine</text>
        <dbReference type="Rhea" id="RHEA:11852"/>
        <dbReference type="ChEBI" id="CHEBI:16708"/>
        <dbReference type="ChEBI" id="CHEBI:17509"/>
        <dbReference type="ChEBI" id="CHEBI:43474"/>
        <dbReference type="ChEBI" id="CHEBI:58533"/>
        <dbReference type="EC" id="2.4.2.28"/>
    </reaction>
    <physiologicalReaction direction="left-to-right" evidence="9">
        <dbReference type="Rhea" id="RHEA:11853"/>
    </physiologicalReaction>
</comment>
<evidence type="ECO:0000256" key="6">
    <source>
        <dbReference type="ARBA" id="ARBA00022833"/>
    </source>
</evidence>
<evidence type="ECO:0000256" key="4">
    <source>
        <dbReference type="ARBA" id="ARBA00022723"/>
    </source>
</evidence>
<dbReference type="CDD" id="cd16833">
    <property type="entry name" value="YfiH"/>
    <property type="match status" value="1"/>
</dbReference>
<comment type="catalytic activity">
    <reaction evidence="1">
        <text>inosine + phosphate = alpha-D-ribose 1-phosphate + hypoxanthine</text>
        <dbReference type="Rhea" id="RHEA:27646"/>
        <dbReference type="ChEBI" id="CHEBI:17368"/>
        <dbReference type="ChEBI" id="CHEBI:17596"/>
        <dbReference type="ChEBI" id="CHEBI:43474"/>
        <dbReference type="ChEBI" id="CHEBI:57720"/>
        <dbReference type="EC" id="2.4.2.1"/>
    </reaction>
    <physiologicalReaction direction="left-to-right" evidence="1">
        <dbReference type="Rhea" id="RHEA:27647"/>
    </physiologicalReaction>
</comment>
<dbReference type="Pfam" id="PF02578">
    <property type="entry name" value="Cu-oxidase_4"/>
    <property type="match status" value="1"/>
</dbReference>
<dbReference type="GO" id="GO:0005507">
    <property type="term" value="F:copper ion binding"/>
    <property type="evidence" value="ECO:0007669"/>
    <property type="project" value="TreeGrafter"/>
</dbReference>
<evidence type="ECO:0000256" key="3">
    <source>
        <dbReference type="ARBA" id="ARBA00022679"/>
    </source>
</evidence>
<dbReference type="SUPFAM" id="SSF64438">
    <property type="entry name" value="CNF1/YfiH-like putative cysteine hydrolases"/>
    <property type="match status" value="1"/>
</dbReference>
<accession>A0A6J6CMI1</accession>
<evidence type="ECO:0000256" key="9">
    <source>
        <dbReference type="ARBA" id="ARBA00049893"/>
    </source>
</evidence>
<evidence type="ECO:0000256" key="2">
    <source>
        <dbReference type="ARBA" id="ARBA00007353"/>
    </source>
</evidence>
<dbReference type="GO" id="GO:0017061">
    <property type="term" value="F:S-methyl-5-thioadenosine phosphorylase activity"/>
    <property type="evidence" value="ECO:0007669"/>
    <property type="project" value="UniProtKB-EC"/>
</dbReference>
<evidence type="ECO:0000256" key="5">
    <source>
        <dbReference type="ARBA" id="ARBA00022801"/>
    </source>
</evidence>
<gene>
    <name evidence="10" type="ORF">UFOPK1358_01705</name>
</gene>
<protein>
    <submittedName>
        <fullName evidence="10">Unannotated protein</fullName>
    </submittedName>
</protein>
<keyword evidence="4" id="KW-0479">Metal-binding</keyword>
<name>A0A6J6CMI1_9ZZZZ</name>
<proteinExistence type="inferred from homology"/>
<dbReference type="EMBL" id="CAEZSF010000213">
    <property type="protein sequence ID" value="CAB4552315.1"/>
    <property type="molecule type" value="Genomic_DNA"/>
</dbReference>